<keyword evidence="8" id="KW-0732">Signal</keyword>
<dbReference type="InterPro" id="IPR033116">
    <property type="entry name" value="TRYPSIN_SER"/>
</dbReference>
<dbReference type="InterPro" id="IPR018114">
    <property type="entry name" value="TRYPSIN_HIS"/>
</dbReference>
<dbReference type="GO" id="GO:0007586">
    <property type="term" value="P:digestion"/>
    <property type="evidence" value="ECO:0007669"/>
    <property type="project" value="UniProtKB-KW"/>
</dbReference>
<dbReference type="CDD" id="cd00190">
    <property type="entry name" value="Tryp_SPc"/>
    <property type="match status" value="1"/>
</dbReference>
<reference evidence="11" key="1">
    <citation type="submission" date="2013-03" db="EMBL/GenBank/DDBJ databases">
        <title>The Genome Sequence of Anopheles minimus MINIMUS1.</title>
        <authorList>
            <consortium name="The Broad Institute Genomics Platform"/>
            <person name="Neafsey D.E."/>
            <person name="Walton C."/>
            <person name="Walker B."/>
            <person name="Young S.K."/>
            <person name="Zeng Q."/>
            <person name="Gargeya S."/>
            <person name="Fitzgerald M."/>
            <person name="Haas B."/>
            <person name="Abouelleil A."/>
            <person name="Allen A.W."/>
            <person name="Alvarado L."/>
            <person name="Arachchi H.M."/>
            <person name="Berlin A.M."/>
            <person name="Chapman S.B."/>
            <person name="Gainer-Dewar J."/>
            <person name="Goldberg J."/>
            <person name="Griggs A."/>
            <person name="Gujja S."/>
            <person name="Hansen M."/>
            <person name="Howarth C."/>
            <person name="Imamovic A."/>
            <person name="Ireland A."/>
            <person name="Larimer J."/>
            <person name="McCowan C."/>
            <person name="Murphy C."/>
            <person name="Pearson M."/>
            <person name="Poon T.W."/>
            <person name="Priest M."/>
            <person name="Roberts A."/>
            <person name="Saif S."/>
            <person name="Shea T."/>
            <person name="Sisk P."/>
            <person name="Sykes S."/>
            <person name="Wortman J."/>
            <person name="Nusbaum C."/>
            <person name="Birren B."/>
        </authorList>
    </citation>
    <scope>NUCLEOTIDE SEQUENCE [LARGE SCALE GENOMIC DNA]</scope>
    <source>
        <strain evidence="11">MINIMUS1</strain>
    </source>
</reference>
<organism evidence="10 11">
    <name type="scientific">Anopheles minimus</name>
    <dbReference type="NCBI Taxonomy" id="112268"/>
    <lineage>
        <taxon>Eukaryota</taxon>
        <taxon>Metazoa</taxon>
        <taxon>Ecdysozoa</taxon>
        <taxon>Arthropoda</taxon>
        <taxon>Hexapoda</taxon>
        <taxon>Insecta</taxon>
        <taxon>Pterygota</taxon>
        <taxon>Neoptera</taxon>
        <taxon>Endopterygota</taxon>
        <taxon>Diptera</taxon>
        <taxon>Nematocera</taxon>
        <taxon>Culicoidea</taxon>
        <taxon>Culicidae</taxon>
        <taxon>Anophelinae</taxon>
        <taxon>Anopheles</taxon>
    </lineage>
</organism>
<evidence type="ECO:0000256" key="4">
    <source>
        <dbReference type="ARBA" id="ARBA00022825"/>
    </source>
</evidence>
<dbReference type="PROSITE" id="PS00134">
    <property type="entry name" value="TRYPSIN_HIS"/>
    <property type="match status" value="1"/>
</dbReference>
<evidence type="ECO:0000313" key="11">
    <source>
        <dbReference type="Proteomes" id="UP000075920"/>
    </source>
</evidence>
<protein>
    <recommendedName>
        <fullName evidence="9">Peptidase S1 domain-containing protein</fullName>
    </recommendedName>
</protein>
<evidence type="ECO:0000256" key="3">
    <source>
        <dbReference type="ARBA" id="ARBA00022801"/>
    </source>
</evidence>
<dbReference type="PANTHER" id="PTHR24276:SF91">
    <property type="entry name" value="AT26814P-RELATED"/>
    <property type="match status" value="1"/>
</dbReference>
<evidence type="ECO:0000256" key="5">
    <source>
        <dbReference type="ARBA" id="ARBA00023157"/>
    </source>
</evidence>
<keyword evidence="5" id="KW-1015">Disulfide bond</keyword>
<evidence type="ECO:0000256" key="6">
    <source>
        <dbReference type="ARBA" id="ARBA00024195"/>
    </source>
</evidence>
<dbReference type="STRING" id="112268.A0A1Y9IVK0"/>
<dbReference type="SMART" id="SM00020">
    <property type="entry name" value="Tryp_SPc"/>
    <property type="match status" value="1"/>
</dbReference>
<dbReference type="AlphaFoldDB" id="A0A1Y9IVK0"/>
<name>A0A1Y9IVK0_9DIPT</name>
<keyword evidence="2" id="KW-0222">Digestion</keyword>
<evidence type="ECO:0000256" key="1">
    <source>
        <dbReference type="ARBA" id="ARBA00022670"/>
    </source>
</evidence>
<dbReference type="EnsemblMetazoa" id="AMIN015834-RA">
    <property type="protein sequence ID" value="AMIN015834-PA"/>
    <property type="gene ID" value="AMIN015834"/>
</dbReference>
<dbReference type="InterPro" id="IPR001314">
    <property type="entry name" value="Peptidase_S1A"/>
</dbReference>
<dbReference type="InterPro" id="IPR001254">
    <property type="entry name" value="Trypsin_dom"/>
</dbReference>
<dbReference type="InterPro" id="IPR050430">
    <property type="entry name" value="Peptidase_S1"/>
</dbReference>
<keyword evidence="1 7" id="KW-0645">Protease</keyword>
<proteinExistence type="inferred from homology"/>
<dbReference type="PANTHER" id="PTHR24276">
    <property type="entry name" value="POLYSERASE-RELATED"/>
    <property type="match status" value="1"/>
</dbReference>
<reference evidence="10" key="2">
    <citation type="submission" date="2020-05" db="UniProtKB">
        <authorList>
            <consortium name="EnsemblMetazoa"/>
        </authorList>
    </citation>
    <scope>IDENTIFICATION</scope>
    <source>
        <strain evidence="10">MINIMUS1</strain>
    </source>
</reference>
<sequence>MAPWLLPFVVTIVLSDGARAIGNSKPRAVGRIVGGNEVDISDFPYQLSLQNNYYHICGASVVANRLALTAGHCCIGSSVSDLTIRGGSTSHEEGGTVFIVNRLFIHPNYDDEDLNYDVCLVRVIGTFMGKANIAIIPTSSSGVIPSGAHGVVSGWGAVYTNGDSVLNLRATKVKIYTSKECSSQTQEYVNITASMFCAGNVFSSICVGDSGGPLVYQKRQIGIVSFIINECGGSTPAVYTRLSLKSVKDFITQTINNDQKRQSLGTG</sequence>
<evidence type="ECO:0000256" key="2">
    <source>
        <dbReference type="ARBA" id="ARBA00022757"/>
    </source>
</evidence>
<dbReference type="PROSITE" id="PS50240">
    <property type="entry name" value="TRYPSIN_DOM"/>
    <property type="match status" value="1"/>
</dbReference>
<evidence type="ECO:0000313" key="10">
    <source>
        <dbReference type="EnsemblMetazoa" id="AMIN015834-PA"/>
    </source>
</evidence>
<dbReference type="FunFam" id="2.40.10.10:FF:000034">
    <property type="entry name" value="Eupolytin"/>
    <property type="match status" value="1"/>
</dbReference>
<accession>A0A1Y9IVK0</accession>
<dbReference type="InterPro" id="IPR043504">
    <property type="entry name" value="Peptidase_S1_PA_chymotrypsin"/>
</dbReference>
<keyword evidence="3 7" id="KW-0378">Hydrolase</keyword>
<dbReference type="PRINTS" id="PR00722">
    <property type="entry name" value="CHYMOTRYPSIN"/>
</dbReference>
<evidence type="ECO:0000256" key="7">
    <source>
        <dbReference type="RuleBase" id="RU363034"/>
    </source>
</evidence>
<evidence type="ECO:0000256" key="8">
    <source>
        <dbReference type="SAM" id="SignalP"/>
    </source>
</evidence>
<dbReference type="InterPro" id="IPR009003">
    <property type="entry name" value="Peptidase_S1_PA"/>
</dbReference>
<feature type="domain" description="Peptidase S1" evidence="9">
    <location>
        <begin position="32"/>
        <end position="256"/>
    </location>
</feature>
<dbReference type="PROSITE" id="PS00135">
    <property type="entry name" value="TRYPSIN_SER"/>
    <property type="match status" value="1"/>
</dbReference>
<comment type="similarity">
    <text evidence="6">Belongs to the peptidase S1 family. CLIP subfamily.</text>
</comment>
<evidence type="ECO:0000259" key="9">
    <source>
        <dbReference type="PROSITE" id="PS50240"/>
    </source>
</evidence>
<dbReference type="Pfam" id="PF00089">
    <property type="entry name" value="Trypsin"/>
    <property type="match status" value="1"/>
</dbReference>
<dbReference type="GO" id="GO:0006508">
    <property type="term" value="P:proteolysis"/>
    <property type="evidence" value="ECO:0007669"/>
    <property type="project" value="UniProtKB-KW"/>
</dbReference>
<keyword evidence="4 7" id="KW-0720">Serine protease</keyword>
<dbReference type="GO" id="GO:0004252">
    <property type="term" value="F:serine-type endopeptidase activity"/>
    <property type="evidence" value="ECO:0007669"/>
    <property type="project" value="InterPro"/>
</dbReference>
<keyword evidence="11" id="KW-1185">Reference proteome</keyword>
<feature type="chain" id="PRO_5013323336" description="Peptidase S1 domain-containing protein" evidence="8">
    <location>
        <begin position="21"/>
        <end position="267"/>
    </location>
</feature>
<dbReference type="Proteomes" id="UP000075920">
    <property type="component" value="Unassembled WGS sequence"/>
</dbReference>
<dbReference type="SUPFAM" id="SSF50494">
    <property type="entry name" value="Trypsin-like serine proteases"/>
    <property type="match status" value="1"/>
</dbReference>
<dbReference type="Gene3D" id="2.40.10.10">
    <property type="entry name" value="Trypsin-like serine proteases"/>
    <property type="match status" value="2"/>
</dbReference>
<dbReference type="VEuPathDB" id="VectorBase:AMIN015834"/>
<feature type="signal peptide" evidence="8">
    <location>
        <begin position="1"/>
        <end position="20"/>
    </location>
</feature>